<keyword evidence="3" id="KW-1185">Reference proteome</keyword>
<feature type="compositionally biased region" description="Basic and acidic residues" evidence="1">
    <location>
        <begin position="75"/>
        <end position="85"/>
    </location>
</feature>
<dbReference type="AlphaFoldDB" id="A0AAW1FZ48"/>
<name>A0AAW1FZ48_ZOAVI</name>
<feature type="region of interest" description="Disordered" evidence="1">
    <location>
        <begin position="378"/>
        <end position="399"/>
    </location>
</feature>
<evidence type="ECO:0000313" key="2">
    <source>
        <dbReference type="EMBL" id="KAK9539351.1"/>
    </source>
</evidence>
<dbReference type="EMBL" id="JBCEZU010000023">
    <property type="protein sequence ID" value="KAK9539351.1"/>
    <property type="molecule type" value="Genomic_DNA"/>
</dbReference>
<organism evidence="2 3">
    <name type="scientific">Zoarces viviparus</name>
    <name type="common">Viviparous eelpout</name>
    <name type="synonym">Blennius viviparus</name>
    <dbReference type="NCBI Taxonomy" id="48416"/>
    <lineage>
        <taxon>Eukaryota</taxon>
        <taxon>Metazoa</taxon>
        <taxon>Chordata</taxon>
        <taxon>Craniata</taxon>
        <taxon>Vertebrata</taxon>
        <taxon>Euteleostomi</taxon>
        <taxon>Actinopterygii</taxon>
        <taxon>Neopterygii</taxon>
        <taxon>Teleostei</taxon>
        <taxon>Neoteleostei</taxon>
        <taxon>Acanthomorphata</taxon>
        <taxon>Eupercaria</taxon>
        <taxon>Perciformes</taxon>
        <taxon>Cottioidei</taxon>
        <taxon>Zoarcales</taxon>
        <taxon>Zoarcidae</taxon>
        <taxon>Zoarcinae</taxon>
        <taxon>Zoarces</taxon>
    </lineage>
</organism>
<feature type="compositionally biased region" description="Basic and acidic residues" evidence="1">
    <location>
        <begin position="1"/>
        <end position="28"/>
    </location>
</feature>
<accession>A0AAW1FZ48</accession>
<feature type="region of interest" description="Disordered" evidence="1">
    <location>
        <begin position="1"/>
        <end position="242"/>
    </location>
</feature>
<dbReference type="Proteomes" id="UP001488805">
    <property type="component" value="Unassembled WGS sequence"/>
</dbReference>
<evidence type="ECO:0000313" key="3">
    <source>
        <dbReference type="Proteomes" id="UP001488805"/>
    </source>
</evidence>
<sequence length="538" mass="57161">MHGEEAGLERNKNHFEKGESANDKENVRSQKKPVVRTNSLMGSAKPAEKTKVRLGSWSKGKSPLSKLFTSGGNDKTNKAEPKDVKPSGGLLGRLFHSSSEKAEDVTKSAAQDESNDKIHDEDKKTEEVKEAVTKEVQKEGNLSQVPPQDQEAGEHGKRQSYLAEPNPMESSISGAFSKSTEPSNLHKTSTRETGDDQTAPEQTDDHESDLQSSESTGLSATDPGKAKSKDLPSAVESVSQALEESINQLVAERSGDDILSAPFNDDSFGDSVSSAPDDLLAIQIITDESAQKPNEVLDASDKGGRDLFGGALLDLNREGPQDSSNPISPSDTFLSSFVDAAWPEAASTDTFCQLDSHLISAENDAMLGLTDQLIVPTSAPVNPDEAQTSSLSGTNSQTREQDADFDIFGSNGTLFTQPPDVKVPQQGGALASSNQPSDFPEDIFGVSDVFMLLPSTPATSNSLNDLLGSDTSSTAAASAQTGLFADDIFASEPQLLPVSEPSDVNLFVDSLLVSDNNSTEQTSQSTVTNSSWMDDLLG</sequence>
<feature type="region of interest" description="Disordered" evidence="1">
    <location>
        <begin position="517"/>
        <end position="538"/>
    </location>
</feature>
<feature type="compositionally biased region" description="Polar residues" evidence="1">
    <location>
        <begin position="210"/>
        <end position="219"/>
    </location>
</feature>
<feature type="compositionally biased region" description="Polar residues" evidence="1">
    <location>
        <begin position="517"/>
        <end position="532"/>
    </location>
</feature>
<proteinExistence type="predicted"/>
<protein>
    <submittedName>
        <fullName evidence="2">Uncharacterized protein</fullName>
    </submittedName>
</protein>
<feature type="compositionally biased region" description="Basic and acidic residues" evidence="1">
    <location>
        <begin position="114"/>
        <end position="138"/>
    </location>
</feature>
<reference evidence="2 3" key="1">
    <citation type="journal article" date="2024" name="Genome Biol. Evol.">
        <title>Chromosome-level genome assembly of the viviparous eelpout Zoarces viviparus.</title>
        <authorList>
            <person name="Fuhrmann N."/>
            <person name="Brasseur M.V."/>
            <person name="Bakowski C.E."/>
            <person name="Podsiadlowski L."/>
            <person name="Prost S."/>
            <person name="Krehenwinkel H."/>
            <person name="Mayer C."/>
        </authorList>
    </citation>
    <scope>NUCLEOTIDE SEQUENCE [LARGE SCALE GENOMIC DNA]</scope>
    <source>
        <strain evidence="2">NO-MEL_2022_Ind0_liver</strain>
    </source>
</reference>
<gene>
    <name evidence="2" type="ORF">VZT92_004461</name>
</gene>
<comment type="caution">
    <text evidence="2">The sequence shown here is derived from an EMBL/GenBank/DDBJ whole genome shotgun (WGS) entry which is preliminary data.</text>
</comment>
<evidence type="ECO:0000256" key="1">
    <source>
        <dbReference type="SAM" id="MobiDB-lite"/>
    </source>
</evidence>
<feature type="compositionally biased region" description="Polar residues" evidence="1">
    <location>
        <begin position="168"/>
        <end position="187"/>
    </location>
</feature>
<feature type="compositionally biased region" description="Polar residues" evidence="1">
    <location>
        <begin position="385"/>
        <end position="398"/>
    </location>
</feature>